<protein>
    <submittedName>
        <fullName evidence="1">Uncharacterized protein</fullName>
    </submittedName>
</protein>
<evidence type="ECO:0000313" key="1">
    <source>
        <dbReference type="EMBL" id="MCI39686.1"/>
    </source>
</evidence>
<sequence length="87" mass="9129">HIVDQCYKKHGLPSHLRKSSSANAAIEGGTDTTIATSSSNASPSISQAQYDTLMSLLQNLTLHQAFGSVSSNQVGSSVVLVIIYASH</sequence>
<evidence type="ECO:0000313" key="2">
    <source>
        <dbReference type="Proteomes" id="UP000265520"/>
    </source>
</evidence>
<keyword evidence="2" id="KW-1185">Reference proteome</keyword>
<comment type="caution">
    <text evidence="1">The sequence shown here is derived from an EMBL/GenBank/DDBJ whole genome shotgun (WGS) entry which is preliminary data.</text>
</comment>
<dbReference type="AlphaFoldDB" id="A0A392RVT6"/>
<proteinExistence type="predicted"/>
<feature type="non-terminal residue" evidence="1">
    <location>
        <position position="1"/>
    </location>
</feature>
<dbReference type="Proteomes" id="UP000265520">
    <property type="component" value="Unassembled WGS sequence"/>
</dbReference>
<organism evidence="1 2">
    <name type="scientific">Trifolium medium</name>
    <dbReference type="NCBI Taxonomy" id="97028"/>
    <lineage>
        <taxon>Eukaryota</taxon>
        <taxon>Viridiplantae</taxon>
        <taxon>Streptophyta</taxon>
        <taxon>Embryophyta</taxon>
        <taxon>Tracheophyta</taxon>
        <taxon>Spermatophyta</taxon>
        <taxon>Magnoliopsida</taxon>
        <taxon>eudicotyledons</taxon>
        <taxon>Gunneridae</taxon>
        <taxon>Pentapetalae</taxon>
        <taxon>rosids</taxon>
        <taxon>fabids</taxon>
        <taxon>Fabales</taxon>
        <taxon>Fabaceae</taxon>
        <taxon>Papilionoideae</taxon>
        <taxon>50 kb inversion clade</taxon>
        <taxon>NPAAA clade</taxon>
        <taxon>Hologalegina</taxon>
        <taxon>IRL clade</taxon>
        <taxon>Trifolieae</taxon>
        <taxon>Trifolium</taxon>
    </lineage>
</organism>
<dbReference type="EMBL" id="LXQA010270490">
    <property type="protein sequence ID" value="MCI39686.1"/>
    <property type="molecule type" value="Genomic_DNA"/>
</dbReference>
<accession>A0A392RVT6</accession>
<reference evidence="1 2" key="1">
    <citation type="journal article" date="2018" name="Front. Plant Sci.">
        <title>Red Clover (Trifolium pratense) and Zigzag Clover (T. medium) - A Picture of Genomic Similarities and Differences.</title>
        <authorList>
            <person name="Dluhosova J."/>
            <person name="Istvanek J."/>
            <person name="Nedelnik J."/>
            <person name="Repkova J."/>
        </authorList>
    </citation>
    <scope>NUCLEOTIDE SEQUENCE [LARGE SCALE GENOMIC DNA]</scope>
    <source>
        <strain evidence="2">cv. 10/8</strain>
        <tissue evidence="1">Leaf</tissue>
    </source>
</reference>
<name>A0A392RVT6_9FABA</name>